<keyword evidence="4" id="KW-1185">Reference proteome</keyword>
<dbReference type="GO" id="GO:0034975">
    <property type="term" value="P:protein folding in endoplasmic reticulum"/>
    <property type="evidence" value="ECO:0007669"/>
    <property type="project" value="TreeGrafter"/>
</dbReference>
<feature type="domain" description="EMC1 first beta-propeller" evidence="2">
    <location>
        <begin position="80"/>
        <end position="132"/>
    </location>
</feature>
<dbReference type="PANTHER" id="PTHR21573:SF0">
    <property type="entry name" value="ER MEMBRANE PROTEIN COMPLEX SUBUNIT 1"/>
    <property type="match status" value="1"/>
</dbReference>
<accession>A0A8B9NI47</accession>
<evidence type="ECO:0000313" key="4">
    <source>
        <dbReference type="Proteomes" id="UP000694541"/>
    </source>
</evidence>
<reference evidence="3" key="1">
    <citation type="submission" date="2025-08" db="UniProtKB">
        <authorList>
            <consortium name="Ensembl"/>
        </authorList>
    </citation>
    <scope>IDENTIFICATION</scope>
</reference>
<name>A0A8B9NI47_9AVES</name>
<dbReference type="InterPro" id="IPR026895">
    <property type="entry name" value="EMC1"/>
</dbReference>
<dbReference type="AlphaFoldDB" id="A0A8B9NI47"/>
<sequence length="134" mass="14145">MAPPCFEAPFSAPRGLLGTPAGWPARCLRSPAGAHAGFSHRQGRGQPRGVKVPAAPGSRPAAAMAAGLWVLLLLPPLTAAVYEDQVGKFDWRQQYVGKLKFASLEASQGSKKLIVATEENVVAALNSRSGEIRE</sequence>
<dbReference type="InterPro" id="IPR058545">
    <property type="entry name" value="Beta-prop_EMC1_1st"/>
</dbReference>
<protein>
    <recommendedName>
        <fullName evidence="2">EMC1 first beta-propeller domain-containing protein</fullName>
    </recommendedName>
</protein>
<dbReference type="PANTHER" id="PTHR21573">
    <property type="entry name" value="ER MEMBRANE PROTEIN COMPLEX SUBUNIT 1"/>
    <property type="match status" value="1"/>
</dbReference>
<reference evidence="3" key="2">
    <citation type="submission" date="2025-09" db="UniProtKB">
        <authorList>
            <consortium name="Ensembl"/>
        </authorList>
    </citation>
    <scope>IDENTIFICATION</scope>
</reference>
<evidence type="ECO:0000313" key="3">
    <source>
        <dbReference type="Ensembl" id="ENSANIP00000022076.1"/>
    </source>
</evidence>
<evidence type="ECO:0000256" key="1">
    <source>
        <dbReference type="SAM" id="MobiDB-lite"/>
    </source>
</evidence>
<dbReference type="Pfam" id="PF25293">
    <property type="entry name" value="Beta-prop_EMC1_N"/>
    <property type="match status" value="1"/>
</dbReference>
<dbReference type="Ensembl" id="ENSANIT00000022811.1">
    <property type="protein sequence ID" value="ENSANIP00000022076.1"/>
    <property type="gene ID" value="ENSANIG00000015019.1"/>
</dbReference>
<organism evidence="3 4">
    <name type="scientific">Accipiter nisus</name>
    <name type="common">Eurasian sparrowhawk</name>
    <dbReference type="NCBI Taxonomy" id="211598"/>
    <lineage>
        <taxon>Eukaryota</taxon>
        <taxon>Metazoa</taxon>
        <taxon>Chordata</taxon>
        <taxon>Craniata</taxon>
        <taxon>Vertebrata</taxon>
        <taxon>Euteleostomi</taxon>
        <taxon>Archelosauria</taxon>
        <taxon>Archosauria</taxon>
        <taxon>Dinosauria</taxon>
        <taxon>Saurischia</taxon>
        <taxon>Theropoda</taxon>
        <taxon>Coelurosauria</taxon>
        <taxon>Aves</taxon>
        <taxon>Neognathae</taxon>
        <taxon>Neoaves</taxon>
        <taxon>Telluraves</taxon>
        <taxon>Accipitrimorphae</taxon>
        <taxon>Accipitriformes</taxon>
        <taxon>Accipitridae</taxon>
        <taxon>Accipitrinae</taxon>
        <taxon>Accipiter</taxon>
    </lineage>
</organism>
<evidence type="ECO:0000259" key="2">
    <source>
        <dbReference type="Pfam" id="PF25293"/>
    </source>
</evidence>
<feature type="region of interest" description="Disordered" evidence="1">
    <location>
        <begin position="34"/>
        <end position="56"/>
    </location>
</feature>
<proteinExistence type="predicted"/>
<dbReference type="GO" id="GO:0072546">
    <property type="term" value="C:EMC complex"/>
    <property type="evidence" value="ECO:0007669"/>
    <property type="project" value="InterPro"/>
</dbReference>
<dbReference type="Proteomes" id="UP000694541">
    <property type="component" value="Unplaced"/>
</dbReference>